<protein>
    <submittedName>
        <fullName evidence="1">Uncharacterized protein</fullName>
    </submittedName>
</protein>
<sequence length="125" mass="13603">MKKNIHRLSASILLVSIIMTGATRPELIEKIIPKDAYTCQPGVDYSSLTFTPSGGSALTFSENNTCPSTKTYCASLILGALINTVRPCFGAGDVICCIRAVRDPELCPTFLFPYRIEIICKPQEA</sequence>
<accession>A0AAJ5WQ61</accession>
<dbReference type="EMBL" id="CP119311">
    <property type="protein sequence ID" value="WEK36131.1"/>
    <property type="molecule type" value="Genomic_DNA"/>
</dbReference>
<dbReference type="Proteomes" id="UP001220610">
    <property type="component" value="Chromosome"/>
</dbReference>
<evidence type="ECO:0000313" key="2">
    <source>
        <dbReference type="Proteomes" id="UP001220610"/>
    </source>
</evidence>
<dbReference type="AlphaFoldDB" id="A0AAJ5WQ61"/>
<gene>
    <name evidence="1" type="ORF">P0Y53_01340</name>
</gene>
<reference evidence="1" key="1">
    <citation type="submission" date="2023-03" db="EMBL/GenBank/DDBJ databases">
        <title>Andean soil-derived lignocellulolytic bacterial consortium as a source of novel taxa and putative plastic-active enzymes.</title>
        <authorList>
            <person name="Diaz-Garcia L."/>
            <person name="Chuvochina M."/>
            <person name="Feuerriegel G."/>
            <person name="Bunk B."/>
            <person name="Sproer C."/>
            <person name="Streit W.R."/>
            <person name="Rodriguez L.M."/>
            <person name="Overmann J."/>
            <person name="Jimenez D.J."/>
        </authorList>
    </citation>
    <scope>NUCLEOTIDE SEQUENCE</scope>
    <source>
        <strain evidence="1">MAG 7</strain>
    </source>
</reference>
<evidence type="ECO:0000313" key="1">
    <source>
        <dbReference type="EMBL" id="WEK36131.1"/>
    </source>
</evidence>
<name>A0AAJ5WQ61_9BACT</name>
<organism evidence="1 2">
    <name type="scientific">Candidatus Pseudobacter hemicellulosilyticus</name>
    <dbReference type="NCBI Taxonomy" id="3121375"/>
    <lineage>
        <taxon>Bacteria</taxon>
        <taxon>Pseudomonadati</taxon>
        <taxon>Bacteroidota</taxon>
        <taxon>Chitinophagia</taxon>
        <taxon>Chitinophagales</taxon>
        <taxon>Chitinophagaceae</taxon>
        <taxon>Pseudobacter</taxon>
    </lineage>
</organism>
<proteinExistence type="predicted"/>